<dbReference type="InterPro" id="IPR051790">
    <property type="entry name" value="Cytochrome_c-biogenesis_DsbD"/>
</dbReference>
<comment type="caution">
    <text evidence="3">The sequence shown here is derived from an EMBL/GenBank/DDBJ whole genome shotgun (WGS) entry which is preliminary data.</text>
</comment>
<reference evidence="3 4" key="1">
    <citation type="journal article" date="2017" name="ISME J.">
        <title>Potential for microbial H2 and metal transformations associated with novel bacteria and archaea in deep terrestrial subsurface sediments.</title>
        <authorList>
            <person name="Hernsdorf A.W."/>
            <person name="Amano Y."/>
            <person name="Miyakawa K."/>
            <person name="Ise K."/>
            <person name="Suzuki Y."/>
            <person name="Anantharaman K."/>
            <person name="Probst A."/>
            <person name="Burstein D."/>
            <person name="Thomas B.C."/>
            <person name="Banfield J.F."/>
        </authorList>
    </citation>
    <scope>NUCLEOTIDE SEQUENCE [LARGE SCALE GENOMIC DNA]</scope>
    <source>
        <strain evidence="3">HGW-Wallbacteria-1</strain>
    </source>
</reference>
<feature type="transmembrane region" description="Helical" evidence="1">
    <location>
        <begin position="56"/>
        <end position="79"/>
    </location>
</feature>
<keyword evidence="1" id="KW-1133">Transmembrane helix</keyword>
<sequence length="228" mass="24096">MTGLILFSAFWLGLLTAISPCPLATNIAAISFIGRNLGSKSSVLISGLLYTLGRTVAYIVLATVIVSGLLGSSALSLFLQKYMNEILGPVLIFLGLILLGWIGSSISLSLGGKKIQEKAASGGMIWAFPIGILFALSFCPVSAGLFFGGLIPLAAQNGSRVVLPLVYGIGTTLPVVLFAFLIAFGSSLVGKVFNRIRQIESWIRTVAGIIFILVGIYYCLVHVYGLSF</sequence>
<organism evidence="3 4">
    <name type="scientific">Candidatus Wallbacteria bacterium HGW-Wallbacteria-1</name>
    <dbReference type="NCBI Taxonomy" id="2013854"/>
    <lineage>
        <taxon>Bacteria</taxon>
        <taxon>Candidatus Walliibacteriota</taxon>
    </lineage>
</organism>
<dbReference type="PANTHER" id="PTHR31272:SF4">
    <property type="entry name" value="CYTOCHROME C-TYPE BIOGENESIS PROTEIN HI_1454-RELATED"/>
    <property type="match status" value="1"/>
</dbReference>
<keyword evidence="1" id="KW-0472">Membrane</keyword>
<evidence type="ECO:0000313" key="4">
    <source>
        <dbReference type="Proteomes" id="UP000233256"/>
    </source>
</evidence>
<dbReference type="PANTHER" id="PTHR31272">
    <property type="entry name" value="CYTOCHROME C-TYPE BIOGENESIS PROTEIN HI_1454-RELATED"/>
    <property type="match status" value="1"/>
</dbReference>
<dbReference type="AlphaFoldDB" id="A0A2N1PML1"/>
<evidence type="ECO:0000259" key="2">
    <source>
        <dbReference type="Pfam" id="PF13386"/>
    </source>
</evidence>
<feature type="transmembrane region" description="Helical" evidence="1">
    <location>
        <begin position="91"/>
        <end position="112"/>
    </location>
</feature>
<gene>
    <name evidence="3" type="ORF">CVV64_14075</name>
</gene>
<feature type="transmembrane region" description="Helical" evidence="1">
    <location>
        <begin position="165"/>
        <end position="190"/>
    </location>
</feature>
<feature type="transmembrane region" description="Helical" evidence="1">
    <location>
        <begin position="202"/>
        <end position="225"/>
    </location>
</feature>
<dbReference type="Proteomes" id="UP000233256">
    <property type="component" value="Unassembled WGS sequence"/>
</dbReference>
<dbReference type="InterPro" id="IPR039447">
    <property type="entry name" value="UreH-like_TM_dom"/>
</dbReference>
<dbReference type="EMBL" id="PGXC01000016">
    <property type="protein sequence ID" value="PKK89532.1"/>
    <property type="molecule type" value="Genomic_DNA"/>
</dbReference>
<accession>A0A2N1PML1</accession>
<dbReference type="Pfam" id="PF13386">
    <property type="entry name" value="DsbD_2"/>
    <property type="match status" value="1"/>
</dbReference>
<dbReference type="NCBIfam" id="NF040495">
    <property type="entry name" value="tranport_ArsG"/>
    <property type="match status" value="1"/>
</dbReference>
<protein>
    <submittedName>
        <fullName evidence="3">Cytochrome C biogenesis protein</fullName>
    </submittedName>
</protein>
<feature type="domain" description="Urease accessory protein UreH-like transmembrane" evidence="2">
    <location>
        <begin position="9"/>
        <end position="217"/>
    </location>
</feature>
<name>A0A2N1PML1_9BACT</name>
<feature type="transmembrane region" description="Helical" evidence="1">
    <location>
        <begin position="124"/>
        <end position="153"/>
    </location>
</feature>
<evidence type="ECO:0000313" key="3">
    <source>
        <dbReference type="EMBL" id="PKK89532.1"/>
    </source>
</evidence>
<keyword evidence="1" id="KW-0812">Transmembrane</keyword>
<evidence type="ECO:0000256" key="1">
    <source>
        <dbReference type="SAM" id="Phobius"/>
    </source>
</evidence>
<proteinExistence type="predicted"/>